<protein>
    <submittedName>
        <fullName evidence="1">Uncharacterized protein</fullName>
    </submittedName>
</protein>
<dbReference type="EMBL" id="JAGXEW010000013">
    <property type="protein sequence ID" value="KAK1164341.1"/>
    <property type="molecule type" value="Genomic_DNA"/>
</dbReference>
<evidence type="ECO:0000313" key="2">
    <source>
        <dbReference type="Proteomes" id="UP001230051"/>
    </source>
</evidence>
<organism evidence="1 2">
    <name type="scientific">Acipenser oxyrinchus oxyrinchus</name>
    <dbReference type="NCBI Taxonomy" id="40147"/>
    <lineage>
        <taxon>Eukaryota</taxon>
        <taxon>Metazoa</taxon>
        <taxon>Chordata</taxon>
        <taxon>Craniata</taxon>
        <taxon>Vertebrata</taxon>
        <taxon>Euteleostomi</taxon>
        <taxon>Actinopterygii</taxon>
        <taxon>Chondrostei</taxon>
        <taxon>Acipenseriformes</taxon>
        <taxon>Acipenseridae</taxon>
        <taxon>Acipenser</taxon>
    </lineage>
</organism>
<name>A0AAD8G456_ACIOX</name>
<evidence type="ECO:0000313" key="1">
    <source>
        <dbReference type="EMBL" id="KAK1164341.1"/>
    </source>
</evidence>
<gene>
    <name evidence="1" type="ORF">AOXY_G14611</name>
</gene>
<proteinExistence type="predicted"/>
<dbReference type="AlphaFoldDB" id="A0AAD8G456"/>
<accession>A0AAD8G456</accession>
<reference evidence="1" key="1">
    <citation type="submission" date="2022-02" db="EMBL/GenBank/DDBJ databases">
        <title>Atlantic sturgeon de novo genome assembly.</title>
        <authorList>
            <person name="Stock M."/>
            <person name="Klopp C."/>
            <person name="Guiguen Y."/>
            <person name="Cabau C."/>
            <person name="Parinello H."/>
            <person name="Santidrian Yebra-Pimentel E."/>
            <person name="Kuhl H."/>
            <person name="Dirks R.P."/>
            <person name="Guessner J."/>
            <person name="Wuertz S."/>
            <person name="Du K."/>
            <person name="Schartl M."/>
        </authorList>
    </citation>
    <scope>NUCLEOTIDE SEQUENCE</scope>
    <source>
        <strain evidence="1">STURGEONOMICS-FGT-2020</strain>
        <tissue evidence="1">Whole blood</tissue>
    </source>
</reference>
<keyword evidence="2" id="KW-1185">Reference proteome</keyword>
<sequence length="69" mass="8030">MPPGPSTRQGNAINIFNMSEKRPSMMLYYKIAALCLQNNPWLQHTYLKHKAKSKAKEFQKQNCLNDPQH</sequence>
<comment type="caution">
    <text evidence="1">The sequence shown here is derived from an EMBL/GenBank/DDBJ whole genome shotgun (WGS) entry which is preliminary data.</text>
</comment>
<dbReference type="Proteomes" id="UP001230051">
    <property type="component" value="Unassembled WGS sequence"/>
</dbReference>